<dbReference type="AlphaFoldDB" id="A0A9P8PSG1"/>
<organism evidence="1 2">
    <name type="scientific">Ogataea polymorpha</name>
    <dbReference type="NCBI Taxonomy" id="460523"/>
    <lineage>
        <taxon>Eukaryota</taxon>
        <taxon>Fungi</taxon>
        <taxon>Dikarya</taxon>
        <taxon>Ascomycota</taxon>
        <taxon>Saccharomycotina</taxon>
        <taxon>Pichiomycetes</taxon>
        <taxon>Pichiales</taxon>
        <taxon>Pichiaceae</taxon>
        <taxon>Ogataea</taxon>
    </lineage>
</organism>
<protein>
    <submittedName>
        <fullName evidence="1">Uncharacterized protein</fullName>
    </submittedName>
</protein>
<comment type="caution">
    <text evidence="1">The sequence shown here is derived from an EMBL/GenBank/DDBJ whole genome shotgun (WGS) entry which is preliminary data.</text>
</comment>
<dbReference type="EMBL" id="JAEUBD010000108">
    <property type="protein sequence ID" value="KAH3677492.1"/>
    <property type="molecule type" value="Genomic_DNA"/>
</dbReference>
<gene>
    <name evidence="1" type="ORF">OGATHE_000966</name>
</gene>
<reference evidence="1" key="1">
    <citation type="journal article" date="2021" name="Open Biol.">
        <title>Shared evolutionary footprints suggest mitochondrial oxidative damage underlies multiple complex I losses in fungi.</title>
        <authorList>
            <person name="Schikora-Tamarit M.A."/>
            <person name="Marcet-Houben M."/>
            <person name="Nosek J."/>
            <person name="Gabaldon T."/>
        </authorList>
    </citation>
    <scope>NUCLEOTIDE SEQUENCE</scope>
    <source>
        <strain evidence="1">NCAIM Y.01608</strain>
    </source>
</reference>
<evidence type="ECO:0000313" key="1">
    <source>
        <dbReference type="EMBL" id="KAH3677492.1"/>
    </source>
</evidence>
<name>A0A9P8PSG1_9ASCO</name>
<reference evidence="1" key="2">
    <citation type="submission" date="2021-01" db="EMBL/GenBank/DDBJ databases">
        <authorList>
            <person name="Schikora-Tamarit M.A."/>
        </authorList>
    </citation>
    <scope>NUCLEOTIDE SEQUENCE</scope>
    <source>
        <strain evidence="1">NCAIM Y.01608</strain>
    </source>
</reference>
<sequence length="94" mass="9990">MPVADEIAFLITRNESHIPSMVGSIGSPVLRSIPTVWPSSISSWQAEIASSASRPEFLASVLGITSNASEKALIPGFSLPLLAFVSRMCLEADM</sequence>
<dbReference type="Proteomes" id="UP000788993">
    <property type="component" value="Unassembled WGS sequence"/>
</dbReference>
<proteinExistence type="predicted"/>
<accession>A0A9P8PSG1</accession>
<evidence type="ECO:0000313" key="2">
    <source>
        <dbReference type="Proteomes" id="UP000788993"/>
    </source>
</evidence>
<keyword evidence="2" id="KW-1185">Reference proteome</keyword>